<comment type="subcellular location">
    <subcellularLocation>
        <location evidence="1">Membrane</location>
        <topology evidence="1">Multi-pass membrane protein</topology>
    </subcellularLocation>
</comment>
<feature type="transmembrane region" description="Helical" evidence="5">
    <location>
        <begin position="213"/>
        <end position="238"/>
    </location>
</feature>
<sequence length="239" mass="25540">MTEIILHQWMLISTTSWPLLLTLAGFAIAWRAYIRSDRASLLHPLMIATPLIYLSMQIIDLDFEAYYSGNGVLNWLLGPATVALAVPLSQQLRQLPAMFKPLTVALVLGGLFATLSALILVKLFDLSDIVLLSLAAKSVTSPIALSIVEQIGGLTSLLAVATMITGLAGIVMAKSIFRFTQLEDERWQGLILGVTAHAIGTAKAFESSPRCGAFATLGMGINGILTAIILPASIGFFIA</sequence>
<dbReference type="Pfam" id="PF04172">
    <property type="entry name" value="LrgB"/>
    <property type="match status" value="1"/>
</dbReference>
<reference evidence="6" key="1">
    <citation type="submission" date="2022-08" db="EMBL/GenBank/DDBJ databases">
        <title>Catabolic pathway analysis in culturable SAR92 clade bacteria reveals their overlooked roles in DMSP degradation in coastal seas.</title>
        <authorList>
            <person name="He X."/>
            <person name="Zhang X."/>
            <person name="Zhang Y."/>
        </authorList>
    </citation>
    <scope>NUCLEOTIDE SEQUENCE</scope>
    <source>
        <strain evidence="6">H455</strain>
    </source>
</reference>
<evidence type="ECO:0000256" key="4">
    <source>
        <dbReference type="ARBA" id="ARBA00023136"/>
    </source>
</evidence>
<keyword evidence="7" id="KW-1185">Reference proteome</keyword>
<evidence type="ECO:0000256" key="1">
    <source>
        <dbReference type="ARBA" id="ARBA00004141"/>
    </source>
</evidence>
<protein>
    <submittedName>
        <fullName evidence="6">LrgB family protein</fullName>
    </submittedName>
</protein>
<feature type="transmembrane region" description="Helical" evidence="5">
    <location>
        <begin position="6"/>
        <end position="29"/>
    </location>
</feature>
<feature type="transmembrane region" description="Helical" evidence="5">
    <location>
        <begin position="41"/>
        <end position="59"/>
    </location>
</feature>
<name>A0ABY5TRI6_9GAMM</name>
<feature type="transmembrane region" description="Helical" evidence="5">
    <location>
        <begin position="101"/>
        <end position="124"/>
    </location>
</feature>
<evidence type="ECO:0000313" key="7">
    <source>
        <dbReference type="Proteomes" id="UP001059934"/>
    </source>
</evidence>
<gene>
    <name evidence="6" type="ORF">NYF23_00475</name>
</gene>
<keyword evidence="4 5" id="KW-0472">Membrane</keyword>
<feature type="transmembrane region" description="Helical" evidence="5">
    <location>
        <begin position="71"/>
        <end position="89"/>
    </location>
</feature>
<proteinExistence type="predicted"/>
<dbReference type="Proteomes" id="UP001059934">
    <property type="component" value="Chromosome"/>
</dbReference>
<dbReference type="InterPro" id="IPR007300">
    <property type="entry name" value="CidB/LrgB"/>
</dbReference>
<accession>A0ABY5TRI6</accession>
<evidence type="ECO:0000256" key="3">
    <source>
        <dbReference type="ARBA" id="ARBA00022989"/>
    </source>
</evidence>
<feature type="transmembrane region" description="Helical" evidence="5">
    <location>
        <begin position="151"/>
        <end position="173"/>
    </location>
</feature>
<evidence type="ECO:0000313" key="6">
    <source>
        <dbReference type="EMBL" id="UVW35096.1"/>
    </source>
</evidence>
<evidence type="ECO:0000256" key="5">
    <source>
        <dbReference type="SAM" id="Phobius"/>
    </source>
</evidence>
<keyword evidence="3 5" id="KW-1133">Transmembrane helix</keyword>
<evidence type="ECO:0000256" key="2">
    <source>
        <dbReference type="ARBA" id="ARBA00022692"/>
    </source>
</evidence>
<dbReference type="PANTHER" id="PTHR30249">
    <property type="entry name" value="PUTATIVE SEROTONIN TRANSPORTER"/>
    <property type="match status" value="1"/>
</dbReference>
<keyword evidence="2 5" id="KW-0812">Transmembrane</keyword>
<organism evidence="6 7">
    <name type="scientific">SAR92 clade bacterium H455</name>
    <dbReference type="NCBI Taxonomy" id="2974818"/>
    <lineage>
        <taxon>Bacteria</taxon>
        <taxon>Pseudomonadati</taxon>
        <taxon>Pseudomonadota</taxon>
        <taxon>Gammaproteobacteria</taxon>
        <taxon>Cellvibrionales</taxon>
        <taxon>Porticoccaceae</taxon>
        <taxon>SAR92 clade</taxon>
    </lineage>
</organism>
<dbReference type="PANTHER" id="PTHR30249:SF0">
    <property type="entry name" value="PLASTIDAL GLYCOLATE_GLYCERATE TRANSLOCATOR 1, CHLOROPLASTIC"/>
    <property type="match status" value="1"/>
</dbReference>
<dbReference type="EMBL" id="CP103416">
    <property type="protein sequence ID" value="UVW35096.1"/>
    <property type="molecule type" value="Genomic_DNA"/>
</dbReference>